<dbReference type="EMBL" id="CAGS01000264">
    <property type="protein sequence ID" value="CCF84391.1"/>
    <property type="molecule type" value="Genomic_DNA"/>
</dbReference>
<accession>I4EI79</accession>
<comment type="caution">
    <text evidence="3">The sequence shown here is derived from an EMBL/GenBank/DDBJ whole genome shotgun (WGS) entry which is preliminary data.</text>
</comment>
<feature type="region of interest" description="Disordered" evidence="1">
    <location>
        <begin position="1"/>
        <end position="22"/>
    </location>
</feature>
<feature type="transmembrane region" description="Helical" evidence="2">
    <location>
        <begin position="29"/>
        <end position="49"/>
    </location>
</feature>
<organism evidence="3 4">
    <name type="scientific">Nitrolancea hollandica Lb</name>
    <dbReference type="NCBI Taxonomy" id="1129897"/>
    <lineage>
        <taxon>Bacteria</taxon>
        <taxon>Pseudomonadati</taxon>
        <taxon>Thermomicrobiota</taxon>
        <taxon>Thermomicrobia</taxon>
        <taxon>Sphaerobacterales</taxon>
        <taxon>Sphaerobacterineae</taxon>
        <taxon>Sphaerobacteraceae</taxon>
        <taxon>Nitrolancea</taxon>
    </lineage>
</organism>
<keyword evidence="2" id="KW-1133">Transmembrane helix</keyword>
<evidence type="ECO:0000256" key="2">
    <source>
        <dbReference type="SAM" id="Phobius"/>
    </source>
</evidence>
<reference evidence="3 4" key="1">
    <citation type="journal article" date="2012" name="ISME J.">
        <title>Nitrification expanded: discovery, physiology and genomics of a nitrite-oxidizing bacterium from the phylum Chloroflexi.</title>
        <authorList>
            <person name="Sorokin D.Y."/>
            <person name="Lucker S."/>
            <person name="Vejmelkova D."/>
            <person name="Kostrikina N.A."/>
            <person name="Kleerebezem R."/>
            <person name="Rijpstra W.I."/>
            <person name="Damste J.S."/>
            <person name="Le Paslier D."/>
            <person name="Muyzer G."/>
            <person name="Wagner M."/>
            <person name="van Loosdrecht M.C."/>
            <person name="Daims H."/>
        </authorList>
    </citation>
    <scope>NUCLEOTIDE SEQUENCE [LARGE SCALE GENOMIC DNA]</scope>
    <source>
        <strain evidence="4">none</strain>
    </source>
</reference>
<name>I4EI79_9BACT</name>
<dbReference type="Proteomes" id="UP000004221">
    <property type="component" value="Unassembled WGS sequence"/>
</dbReference>
<sequence length="62" mass="6753">MPSIASNSRPTSASRRRDSPSVRSAATDFAIAIFLFSLLAGVFLLLADLPPSHNRRLRLRSA</sequence>
<feature type="compositionally biased region" description="Polar residues" evidence="1">
    <location>
        <begin position="1"/>
        <end position="13"/>
    </location>
</feature>
<keyword evidence="2" id="KW-0472">Membrane</keyword>
<protein>
    <submittedName>
        <fullName evidence="3">Uncharacterized protein</fullName>
    </submittedName>
</protein>
<dbReference type="AlphaFoldDB" id="I4EI79"/>
<proteinExistence type="predicted"/>
<gene>
    <name evidence="3" type="ORF">NITHO_3360008</name>
</gene>
<evidence type="ECO:0000313" key="3">
    <source>
        <dbReference type="EMBL" id="CCF84391.1"/>
    </source>
</evidence>
<keyword evidence="4" id="KW-1185">Reference proteome</keyword>
<keyword evidence="2" id="KW-0812">Transmembrane</keyword>
<evidence type="ECO:0000256" key="1">
    <source>
        <dbReference type="SAM" id="MobiDB-lite"/>
    </source>
</evidence>
<evidence type="ECO:0000313" key="4">
    <source>
        <dbReference type="Proteomes" id="UP000004221"/>
    </source>
</evidence>